<evidence type="ECO:0000313" key="2">
    <source>
        <dbReference type="Proteomes" id="UP000499080"/>
    </source>
</evidence>
<evidence type="ECO:0000313" key="1">
    <source>
        <dbReference type="EMBL" id="GBN30237.1"/>
    </source>
</evidence>
<reference evidence="1 2" key="1">
    <citation type="journal article" date="2019" name="Sci. Rep.">
        <title>Orb-weaving spider Araneus ventricosus genome elucidates the spidroin gene catalogue.</title>
        <authorList>
            <person name="Kono N."/>
            <person name="Nakamura H."/>
            <person name="Ohtoshi R."/>
            <person name="Moran D.A.P."/>
            <person name="Shinohara A."/>
            <person name="Yoshida Y."/>
            <person name="Fujiwara M."/>
            <person name="Mori M."/>
            <person name="Tomita M."/>
            <person name="Arakawa K."/>
        </authorList>
    </citation>
    <scope>NUCLEOTIDE SEQUENCE [LARGE SCALE GENOMIC DNA]</scope>
</reference>
<dbReference type="Proteomes" id="UP000499080">
    <property type="component" value="Unassembled WGS sequence"/>
</dbReference>
<dbReference type="EMBL" id="BGPR01007886">
    <property type="protein sequence ID" value="GBN30237.1"/>
    <property type="molecule type" value="Genomic_DNA"/>
</dbReference>
<proteinExistence type="predicted"/>
<name>A0A4Y2MWJ3_ARAVE</name>
<organism evidence="1 2">
    <name type="scientific">Araneus ventricosus</name>
    <name type="common">Orbweaver spider</name>
    <name type="synonym">Epeira ventricosa</name>
    <dbReference type="NCBI Taxonomy" id="182803"/>
    <lineage>
        <taxon>Eukaryota</taxon>
        <taxon>Metazoa</taxon>
        <taxon>Ecdysozoa</taxon>
        <taxon>Arthropoda</taxon>
        <taxon>Chelicerata</taxon>
        <taxon>Arachnida</taxon>
        <taxon>Araneae</taxon>
        <taxon>Araneomorphae</taxon>
        <taxon>Entelegynae</taxon>
        <taxon>Araneoidea</taxon>
        <taxon>Araneidae</taxon>
        <taxon>Araneus</taxon>
    </lineage>
</organism>
<sequence>MIKWLVTFDAATENIRLDYEDVNFFANCMYPGVTETSFVNAFLKKCDLEIWMMQCERPKLLEYFLHHLRQSGKNLKYNEASECAPIDACVMLLHFLNIAPLLK</sequence>
<accession>A0A4Y2MWJ3</accession>
<dbReference type="AlphaFoldDB" id="A0A4Y2MWJ3"/>
<comment type="caution">
    <text evidence="1">The sequence shown here is derived from an EMBL/GenBank/DDBJ whole genome shotgun (WGS) entry which is preliminary data.</text>
</comment>
<protein>
    <submittedName>
        <fullName evidence="1">Uncharacterized protein</fullName>
    </submittedName>
</protein>
<gene>
    <name evidence="1" type="ORF">AVEN_51641_1</name>
</gene>
<keyword evidence="2" id="KW-1185">Reference proteome</keyword>